<dbReference type="EMBL" id="JACSOD020000360">
    <property type="protein sequence ID" value="MBM6498007.1"/>
    <property type="molecule type" value="Genomic_DNA"/>
</dbReference>
<sequence length="275" mass="32844">MIPFSENLSIETEQKLKQIEYTAVGNTTEYYFQAILIFQEALEKLCHRFTQQKVINAEVEIQFFKTIKPQWTSKLIYYNERYNMEQNKPAGTQKTIRKYYAKQIKKINQYFIENQEFYKYYNNGNQHLDDKYFLRNQQDIKLSLDSYYFIADKSFTTGYDYKAAQLIAFEKLQKQLTEEIKEYTNKGNNNQSNLKWTGSKVGMVELIYALHAEGVFNEGKCELREIVYNFGKIFNVEIGQVHRTFYEICARKSERAKFLNTLKENLLKRIEQSDK</sequence>
<reference evidence="1 2" key="1">
    <citation type="submission" date="2021-02" db="EMBL/GenBank/DDBJ databases">
        <authorList>
            <person name="Jung H.S."/>
            <person name="Chun B.H."/>
            <person name="Jeon C.O."/>
        </authorList>
    </citation>
    <scope>NUCLEOTIDE SEQUENCE [LARGE SCALE GENOMIC DNA]</scope>
    <source>
        <strain evidence="1 2">LMG 25203</strain>
    </source>
</reference>
<accession>A0ABS2CSS5</accession>
<dbReference type="Proteomes" id="UP000759529">
    <property type="component" value="Unassembled WGS sequence"/>
</dbReference>
<dbReference type="Pfam" id="PF09357">
    <property type="entry name" value="RteC"/>
    <property type="match status" value="1"/>
</dbReference>
<proteinExistence type="predicted"/>
<organism evidence="1 2">
    <name type="scientific">Flavobacterium macrobrachii</name>
    <dbReference type="NCBI Taxonomy" id="591204"/>
    <lineage>
        <taxon>Bacteria</taxon>
        <taxon>Pseudomonadati</taxon>
        <taxon>Bacteroidota</taxon>
        <taxon>Flavobacteriia</taxon>
        <taxon>Flavobacteriales</taxon>
        <taxon>Flavobacteriaceae</taxon>
        <taxon>Flavobacterium</taxon>
    </lineage>
</organism>
<name>A0ABS2CSS5_9FLAO</name>
<protein>
    <submittedName>
        <fullName evidence="1">RteC domain-containing protein</fullName>
    </submittedName>
</protein>
<comment type="caution">
    <text evidence="1">The sequence shown here is derived from an EMBL/GenBank/DDBJ whole genome shotgun (WGS) entry which is preliminary data.</text>
</comment>
<evidence type="ECO:0000313" key="2">
    <source>
        <dbReference type="Proteomes" id="UP000759529"/>
    </source>
</evidence>
<gene>
    <name evidence="1" type="ORF">H9X54_001655</name>
</gene>
<keyword evidence="2" id="KW-1185">Reference proteome</keyword>
<dbReference type="InterPro" id="IPR018534">
    <property type="entry name" value="Tet_reg_excision_RteC"/>
</dbReference>
<evidence type="ECO:0000313" key="1">
    <source>
        <dbReference type="EMBL" id="MBM6498007.1"/>
    </source>
</evidence>